<reference evidence="1" key="1">
    <citation type="journal article" date="2021" name="bioRxiv">
        <title>Whole Genome Assembly and Annotation of Northern Wild Rice, Zizania palustris L., Supports a Whole Genome Duplication in the Zizania Genus.</title>
        <authorList>
            <person name="Haas M."/>
            <person name="Kono T."/>
            <person name="Macchietto M."/>
            <person name="Millas R."/>
            <person name="McGilp L."/>
            <person name="Shao M."/>
            <person name="Duquette J."/>
            <person name="Hirsch C.N."/>
            <person name="Kimball J."/>
        </authorList>
    </citation>
    <scope>NUCLEOTIDE SEQUENCE</scope>
    <source>
        <tissue evidence="1">Fresh leaf tissue</tissue>
    </source>
</reference>
<dbReference type="EMBL" id="JAAALK010000081">
    <property type="protein sequence ID" value="KAG8091175.1"/>
    <property type="molecule type" value="Genomic_DNA"/>
</dbReference>
<dbReference type="Proteomes" id="UP000729402">
    <property type="component" value="Unassembled WGS sequence"/>
</dbReference>
<organism evidence="1 2">
    <name type="scientific">Zizania palustris</name>
    <name type="common">Northern wild rice</name>
    <dbReference type="NCBI Taxonomy" id="103762"/>
    <lineage>
        <taxon>Eukaryota</taxon>
        <taxon>Viridiplantae</taxon>
        <taxon>Streptophyta</taxon>
        <taxon>Embryophyta</taxon>
        <taxon>Tracheophyta</taxon>
        <taxon>Spermatophyta</taxon>
        <taxon>Magnoliopsida</taxon>
        <taxon>Liliopsida</taxon>
        <taxon>Poales</taxon>
        <taxon>Poaceae</taxon>
        <taxon>BOP clade</taxon>
        <taxon>Oryzoideae</taxon>
        <taxon>Oryzeae</taxon>
        <taxon>Zizaniinae</taxon>
        <taxon>Zizania</taxon>
    </lineage>
</organism>
<name>A0A8J5WIV6_ZIZPA</name>
<dbReference type="AlphaFoldDB" id="A0A8J5WIV6"/>
<proteinExistence type="predicted"/>
<comment type="caution">
    <text evidence="1">The sequence shown here is derived from an EMBL/GenBank/DDBJ whole genome shotgun (WGS) entry which is preliminary data.</text>
</comment>
<evidence type="ECO:0000313" key="1">
    <source>
        <dbReference type="EMBL" id="KAG8091175.1"/>
    </source>
</evidence>
<gene>
    <name evidence="1" type="ORF">GUJ93_ZPchr0011g27730</name>
</gene>
<keyword evidence="2" id="KW-1185">Reference proteome</keyword>
<evidence type="ECO:0000313" key="2">
    <source>
        <dbReference type="Proteomes" id="UP000729402"/>
    </source>
</evidence>
<sequence length="138" mass="16289">MQSKVNLFVDLMGQFQQDQEVAMRRGAVQNNVHEAFGFVHSEQNRSTGSVVCQEQVQHLEVPDQDLYPRRPGMPRMDFPKFDGSGARVWVDNCMTYFEMYQIPEGFKVFVSSLNLTRKVPNWYKTWKYTLGRHDWLMF</sequence>
<protein>
    <submittedName>
        <fullName evidence="1">Uncharacterized protein</fullName>
    </submittedName>
</protein>
<dbReference type="OrthoDB" id="694469at2759"/>
<accession>A0A8J5WIV6</accession>
<reference evidence="1" key="2">
    <citation type="submission" date="2021-02" db="EMBL/GenBank/DDBJ databases">
        <authorList>
            <person name="Kimball J.A."/>
            <person name="Haas M.W."/>
            <person name="Macchietto M."/>
            <person name="Kono T."/>
            <person name="Duquette J."/>
            <person name="Shao M."/>
        </authorList>
    </citation>
    <scope>NUCLEOTIDE SEQUENCE</scope>
    <source>
        <tissue evidence="1">Fresh leaf tissue</tissue>
    </source>
</reference>